<gene>
    <name evidence="2" type="ORF">AVDCRST_MAG53-1714</name>
</gene>
<feature type="non-terminal residue" evidence="2">
    <location>
        <position position="73"/>
    </location>
</feature>
<name>A0A6J4SB38_9ACTN</name>
<keyword evidence="2" id="KW-0436">Ligase</keyword>
<organism evidence="2">
    <name type="scientific">uncultured Solirubrobacteraceae bacterium</name>
    <dbReference type="NCBI Taxonomy" id="1162706"/>
    <lineage>
        <taxon>Bacteria</taxon>
        <taxon>Bacillati</taxon>
        <taxon>Actinomycetota</taxon>
        <taxon>Thermoleophilia</taxon>
        <taxon>Solirubrobacterales</taxon>
        <taxon>Solirubrobacteraceae</taxon>
        <taxon>environmental samples</taxon>
    </lineage>
</organism>
<protein>
    <submittedName>
        <fullName evidence="2">Phosphoribosylformylglycinamidine synthase, PurS subunit</fullName>
        <ecNumber evidence="2">6.3.5.3</ecNumber>
    </submittedName>
</protein>
<dbReference type="EMBL" id="CADCVR010000053">
    <property type="protein sequence ID" value="CAA9494430.1"/>
    <property type="molecule type" value="Genomic_DNA"/>
</dbReference>
<feature type="non-terminal residue" evidence="2">
    <location>
        <position position="1"/>
    </location>
</feature>
<feature type="compositionally biased region" description="Low complexity" evidence="1">
    <location>
        <begin position="23"/>
        <end position="41"/>
    </location>
</feature>
<feature type="region of interest" description="Disordered" evidence="1">
    <location>
        <begin position="1"/>
        <end position="73"/>
    </location>
</feature>
<sequence length="73" mass="7185">EGARAHPPQGRHPRPAGHRRRAGAAGARLHGGLAGAHRPAGGARGGGLLAARADLPDAAGQPADRGLRDPGAL</sequence>
<feature type="compositionally biased region" description="Low complexity" evidence="1">
    <location>
        <begin position="49"/>
        <end position="60"/>
    </location>
</feature>
<evidence type="ECO:0000313" key="2">
    <source>
        <dbReference type="EMBL" id="CAA9494430.1"/>
    </source>
</evidence>
<dbReference type="AlphaFoldDB" id="A0A6J4SB38"/>
<reference evidence="2" key="1">
    <citation type="submission" date="2020-02" db="EMBL/GenBank/DDBJ databases">
        <authorList>
            <person name="Meier V. D."/>
        </authorList>
    </citation>
    <scope>NUCLEOTIDE SEQUENCE</scope>
    <source>
        <strain evidence="2">AVDCRST_MAG53</strain>
    </source>
</reference>
<proteinExistence type="predicted"/>
<dbReference type="EC" id="6.3.5.3" evidence="2"/>
<evidence type="ECO:0000256" key="1">
    <source>
        <dbReference type="SAM" id="MobiDB-lite"/>
    </source>
</evidence>
<dbReference type="GO" id="GO:0004642">
    <property type="term" value="F:phosphoribosylformylglycinamidine synthase activity"/>
    <property type="evidence" value="ECO:0007669"/>
    <property type="project" value="UniProtKB-EC"/>
</dbReference>
<feature type="compositionally biased region" description="Basic residues" evidence="1">
    <location>
        <begin position="9"/>
        <end position="22"/>
    </location>
</feature>
<accession>A0A6J4SB38</accession>